<evidence type="ECO:0000313" key="7">
    <source>
        <dbReference type="Proteomes" id="UP000472265"/>
    </source>
</evidence>
<feature type="domain" description="C1q" evidence="5">
    <location>
        <begin position="89"/>
        <end position="234"/>
    </location>
</feature>
<keyword evidence="7" id="KW-1185">Reference proteome</keyword>
<dbReference type="PROSITE" id="PS50871">
    <property type="entry name" value="C1Q"/>
    <property type="match status" value="1"/>
</dbReference>
<sequence>MRAIVLLCLLHAAYGQTVEPDMFTQDYLWEPVDEPSQGPNADNACEVDRGSCSCCHSVREMHRLKTYFNASLNELDMLYSQTIQSFSKMKDGRTAFSVALFSSGNFKCFGPFTNNVNVVYEHVFLNLGDVYNTTTGIFTVPHSGVYSLALTVYSDAGSQGASLVVCANLQVNGIVVSGSTDSNTQDQEDSFTIAVALELNTGDEVAVSLPAGCFLCDDISHYNTFSAFLLYCNE</sequence>
<dbReference type="RefSeq" id="XP_030259218.1">
    <property type="nucleotide sequence ID" value="XM_030403358.1"/>
</dbReference>
<reference evidence="6" key="3">
    <citation type="submission" date="2025-09" db="UniProtKB">
        <authorList>
            <consortium name="Ensembl"/>
        </authorList>
    </citation>
    <scope>IDENTIFICATION</scope>
</reference>
<dbReference type="GO" id="GO:0045202">
    <property type="term" value="C:synapse"/>
    <property type="evidence" value="ECO:0007669"/>
    <property type="project" value="TreeGrafter"/>
</dbReference>
<dbReference type="AlphaFoldDB" id="A0A671TIM2"/>
<dbReference type="PANTHER" id="PTHR22923">
    <property type="entry name" value="CEREBELLIN-RELATED"/>
    <property type="match status" value="1"/>
</dbReference>
<dbReference type="Gene3D" id="2.60.120.40">
    <property type="match status" value="1"/>
</dbReference>
<dbReference type="GO" id="GO:0005576">
    <property type="term" value="C:extracellular region"/>
    <property type="evidence" value="ECO:0007669"/>
    <property type="project" value="UniProtKB-SubCell"/>
</dbReference>
<dbReference type="Proteomes" id="UP000472265">
    <property type="component" value="Chromosome 2"/>
</dbReference>
<dbReference type="SMART" id="SM00110">
    <property type="entry name" value="C1Q"/>
    <property type="match status" value="1"/>
</dbReference>
<reference evidence="6" key="1">
    <citation type="submission" date="2021-04" db="EMBL/GenBank/DDBJ databases">
        <authorList>
            <consortium name="Wellcome Sanger Institute Data Sharing"/>
        </authorList>
    </citation>
    <scope>NUCLEOTIDE SEQUENCE [LARGE SCALE GENOMIC DNA]</scope>
</reference>
<proteinExistence type="predicted"/>
<dbReference type="PRINTS" id="PR00007">
    <property type="entry name" value="COMPLEMNTC1Q"/>
</dbReference>
<dbReference type="PANTHER" id="PTHR22923:SF103">
    <property type="entry name" value="CEREBELLIN 20-RELATED"/>
    <property type="match status" value="1"/>
</dbReference>
<comment type="subcellular location">
    <subcellularLocation>
        <location evidence="1">Secreted</location>
    </subcellularLocation>
</comment>
<dbReference type="GeneID" id="115572878"/>
<evidence type="ECO:0000256" key="1">
    <source>
        <dbReference type="ARBA" id="ARBA00004613"/>
    </source>
</evidence>
<evidence type="ECO:0000256" key="2">
    <source>
        <dbReference type="ARBA" id="ARBA00022525"/>
    </source>
</evidence>
<dbReference type="InterPro" id="IPR050822">
    <property type="entry name" value="Cerebellin_Synaptic_Org"/>
</dbReference>
<name>A0A671TIM2_SPAAU</name>
<feature type="chain" id="PRO_5025556020" evidence="4">
    <location>
        <begin position="16"/>
        <end position="234"/>
    </location>
</feature>
<dbReference type="GeneTree" id="ENSGT00940000163520"/>
<evidence type="ECO:0000256" key="3">
    <source>
        <dbReference type="ARBA" id="ARBA00022729"/>
    </source>
</evidence>
<keyword evidence="3 4" id="KW-0732">Signal</keyword>
<gene>
    <name evidence="6" type="primary">LOC115572878</name>
</gene>
<evidence type="ECO:0000259" key="5">
    <source>
        <dbReference type="PROSITE" id="PS50871"/>
    </source>
</evidence>
<reference evidence="6" key="2">
    <citation type="submission" date="2025-08" db="UniProtKB">
        <authorList>
            <consortium name="Ensembl"/>
        </authorList>
    </citation>
    <scope>IDENTIFICATION</scope>
</reference>
<dbReference type="GO" id="GO:0099558">
    <property type="term" value="P:maintenance of synapse structure"/>
    <property type="evidence" value="ECO:0007669"/>
    <property type="project" value="TreeGrafter"/>
</dbReference>
<dbReference type="Pfam" id="PF00386">
    <property type="entry name" value="C1q"/>
    <property type="match status" value="1"/>
</dbReference>
<dbReference type="OMA" id="MAYNMAT"/>
<keyword evidence="2" id="KW-0964">Secreted</keyword>
<dbReference type="InterPro" id="IPR001073">
    <property type="entry name" value="C1q_dom"/>
</dbReference>
<dbReference type="InterPro" id="IPR008983">
    <property type="entry name" value="Tumour_necrosis_fac-like_dom"/>
</dbReference>
<protein>
    <submittedName>
        <fullName evidence="6">Cerebellin 20</fullName>
    </submittedName>
</protein>
<dbReference type="SUPFAM" id="SSF49842">
    <property type="entry name" value="TNF-like"/>
    <property type="match status" value="1"/>
</dbReference>
<accession>A0A671TIM2</accession>
<evidence type="ECO:0000313" key="6">
    <source>
        <dbReference type="Ensembl" id="ENSSAUP00010001110.1"/>
    </source>
</evidence>
<evidence type="ECO:0000256" key="4">
    <source>
        <dbReference type="SAM" id="SignalP"/>
    </source>
</evidence>
<organism evidence="6 7">
    <name type="scientific">Sparus aurata</name>
    <name type="common">Gilthead sea bream</name>
    <dbReference type="NCBI Taxonomy" id="8175"/>
    <lineage>
        <taxon>Eukaryota</taxon>
        <taxon>Metazoa</taxon>
        <taxon>Chordata</taxon>
        <taxon>Craniata</taxon>
        <taxon>Vertebrata</taxon>
        <taxon>Euteleostomi</taxon>
        <taxon>Actinopterygii</taxon>
        <taxon>Neopterygii</taxon>
        <taxon>Teleostei</taxon>
        <taxon>Neoteleostei</taxon>
        <taxon>Acanthomorphata</taxon>
        <taxon>Eupercaria</taxon>
        <taxon>Spariformes</taxon>
        <taxon>Sparidae</taxon>
        <taxon>Sparus</taxon>
    </lineage>
</organism>
<dbReference type="Ensembl" id="ENSSAUT00010001163.1">
    <property type="protein sequence ID" value="ENSSAUP00010001110.1"/>
    <property type="gene ID" value="ENSSAUG00010000610.1"/>
</dbReference>
<dbReference type="InParanoid" id="A0A671TIM2"/>
<dbReference type="OrthoDB" id="6080680at2759"/>
<feature type="signal peptide" evidence="4">
    <location>
        <begin position="1"/>
        <end position="15"/>
    </location>
</feature>